<dbReference type="SUPFAM" id="SSF51621">
    <property type="entry name" value="Phosphoenolpyruvate/pyruvate domain"/>
    <property type="match status" value="1"/>
</dbReference>
<dbReference type="InterPro" id="IPR015813">
    <property type="entry name" value="Pyrv/PenolPyrv_kinase-like_dom"/>
</dbReference>
<evidence type="ECO:0000313" key="1">
    <source>
        <dbReference type="EMBL" id="NSL86835.1"/>
    </source>
</evidence>
<dbReference type="Gene3D" id="3.20.20.60">
    <property type="entry name" value="Phosphoenolpyruvate-binding domains"/>
    <property type="match status" value="1"/>
</dbReference>
<dbReference type="EMBL" id="RIAR02000001">
    <property type="protein sequence ID" value="NSL86835.1"/>
    <property type="molecule type" value="Genomic_DNA"/>
</dbReference>
<dbReference type="PANTHER" id="PTHR42905:SF16">
    <property type="entry name" value="CARBOXYPHOSPHONOENOLPYRUVATE PHOSPHONOMUTASE-LIKE PROTEIN (AFU_ORTHOLOGUE AFUA_5G07230)"/>
    <property type="match status" value="1"/>
</dbReference>
<evidence type="ECO:0000313" key="2">
    <source>
        <dbReference type="Proteomes" id="UP000281028"/>
    </source>
</evidence>
<dbReference type="AlphaFoldDB" id="A0A433WEB7"/>
<dbReference type="OrthoDB" id="9780430at2"/>
<name>A0A433WEB7_9BACT</name>
<protein>
    <submittedName>
        <fullName evidence="1">Isocitrate lyase/phosphoenolpyruvate mutase family protein</fullName>
    </submittedName>
</protein>
<comment type="caution">
    <text evidence="1">The sequence shown here is derived from an EMBL/GenBank/DDBJ whole genome shotgun (WGS) entry which is preliminary data.</text>
</comment>
<gene>
    <name evidence="1" type="ORF">ECE50_008340</name>
</gene>
<keyword evidence="2" id="KW-1185">Reference proteome</keyword>
<sequence length="256" mass="27916">MSAYEKFKALHHAEEPLLLCNVWNAASAKIIQEKGFPALATSSSAVADTMGYTDGENIPFPELLQVTERIVKSVDVPVSADIETGYSSDIDGLLRNIDQLLSIGVVGINLEDAAVGESRILPPAADFVKKLSAIRTHLSATGKQLFINARTDTFLLKLPNALEETLIRARIYEEAGADSLFVPFIHNEEDIRQVVNATSLPVNVLAMPQLPSYARLKDLGVKRISMGGSMYWSLGATLRSRIDTILADGDFRAVFI</sequence>
<dbReference type="Proteomes" id="UP000281028">
    <property type="component" value="Unassembled WGS sequence"/>
</dbReference>
<dbReference type="Pfam" id="PF13714">
    <property type="entry name" value="PEP_mutase"/>
    <property type="match status" value="1"/>
</dbReference>
<dbReference type="InterPro" id="IPR040442">
    <property type="entry name" value="Pyrv_kinase-like_dom_sf"/>
</dbReference>
<dbReference type="InterPro" id="IPR039556">
    <property type="entry name" value="ICL/PEPM"/>
</dbReference>
<dbReference type="PANTHER" id="PTHR42905">
    <property type="entry name" value="PHOSPHOENOLPYRUVATE CARBOXYLASE"/>
    <property type="match status" value="1"/>
</dbReference>
<dbReference type="GO" id="GO:0016829">
    <property type="term" value="F:lyase activity"/>
    <property type="evidence" value="ECO:0007669"/>
    <property type="project" value="UniProtKB-KW"/>
</dbReference>
<proteinExistence type="predicted"/>
<keyword evidence="1" id="KW-0456">Lyase</keyword>
<reference evidence="1" key="1">
    <citation type="submission" date="2020-05" db="EMBL/GenBank/DDBJ databases">
        <title>Chitinophaga laudate sp. nov., isolated from a tropical peat swamp.</title>
        <authorList>
            <person name="Goh C.B.S."/>
            <person name="Lee M.S."/>
            <person name="Parimannan S."/>
            <person name="Pasbakhsh P."/>
            <person name="Yule C.M."/>
            <person name="Rajandas H."/>
            <person name="Loke S."/>
            <person name="Croft L."/>
            <person name="Tan J.B.L."/>
        </authorList>
    </citation>
    <scope>NUCLEOTIDE SEQUENCE</scope>
    <source>
        <strain evidence="1">Mgbs1</strain>
    </source>
</reference>
<organism evidence="1 2">
    <name type="scientific">Chitinophaga solisilvae</name>
    <dbReference type="NCBI Taxonomy" id="1233460"/>
    <lineage>
        <taxon>Bacteria</taxon>
        <taxon>Pseudomonadati</taxon>
        <taxon>Bacteroidota</taxon>
        <taxon>Chitinophagia</taxon>
        <taxon>Chitinophagales</taxon>
        <taxon>Chitinophagaceae</taxon>
        <taxon>Chitinophaga</taxon>
    </lineage>
</organism>
<dbReference type="CDD" id="cd00377">
    <property type="entry name" value="ICL_PEPM"/>
    <property type="match status" value="1"/>
</dbReference>
<accession>A0A433WEB7</accession>